<dbReference type="AlphaFoldDB" id="A0A2C9EKU0"/>
<dbReference type="InterPro" id="IPR036390">
    <property type="entry name" value="WH_DNA-bd_sf"/>
</dbReference>
<sequence length="297" mass="32773">MNWDDLRFFIAVANASNITDAGQALKVSASTVSRKILVLEQALSSVLFLKTTQGYFLTEAGQALLPMALEIEERLRLMERQLSRPGARMAGVVRIECPELMGSHLIIPALAQFRLQHPQISFDFVNAARSVKLTQSHSDLLLRLQRPEAGNFTLRRVGELTQALFCSPGYAAAHGCPEKPSELRQHSLIGWNQTLAHMPLARWLDQLSGNQPLWMRTGNLEAQLKAVQAGLGIAALPAYIAEPLGLHRVLPQAPAHRADIWLLRNLATQGQERVERVAEFLCDLLARQGLQGEGKAG</sequence>
<dbReference type="PROSITE" id="PS50931">
    <property type="entry name" value="HTH_LYSR"/>
    <property type="match status" value="1"/>
</dbReference>
<dbReference type="SUPFAM" id="SSF53850">
    <property type="entry name" value="Periplasmic binding protein-like II"/>
    <property type="match status" value="1"/>
</dbReference>
<keyword evidence="4" id="KW-0804">Transcription</keyword>
<dbReference type="SUPFAM" id="SSF46785">
    <property type="entry name" value="Winged helix' DNA-binding domain"/>
    <property type="match status" value="1"/>
</dbReference>
<evidence type="ECO:0000256" key="1">
    <source>
        <dbReference type="ARBA" id="ARBA00009437"/>
    </source>
</evidence>
<evidence type="ECO:0000256" key="4">
    <source>
        <dbReference type="ARBA" id="ARBA00023163"/>
    </source>
</evidence>
<accession>A0A2C9EKU0</accession>
<gene>
    <name evidence="6" type="ORF">PFLCHA0_c24950</name>
</gene>
<dbReference type="RefSeq" id="WP_015635188.1">
    <property type="nucleotide sequence ID" value="NC_021237.1"/>
</dbReference>
<dbReference type="GO" id="GO:0006351">
    <property type="term" value="P:DNA-templated transcription"/>
    <property type="evidence" value="ECO:0007669"/>
    <property type="project" value="TreeGrafter"/>
</dbReference>
<dbReference type="HOGENOM" id="CLU_039613_2_2_6"/>
<evidence type="ECO:0000256" key="3">
    <source>
        <dbReference type="ARBA" id="ARBA00023125"/>
    </source>
</evidence>
<proteinExistence type="inferred from homology"/>
<dbReference type="Gene3D" id="3.40.190.290">
    <property type="match status" value="1"/>
</dbReference>
<dbReference type="InterPro" id="IPR000847">
    <property type="entry name" value="LysR_HTH_N"/>
</dbReference>
<dbReference type="Proteomes" id="UP000013940">
    <property type="component" value="Chromosome"/>
</dbReference>
<dbReference type="eggNOG" id="COG0583">
    <property type="taxonomic scope" value="Bacteria"/>
</dbReference>
<organism evidence="6 7">
    <name type="scientific">Pseudomonas protegens (strain DSM 19095 / LMG 27888 / CFBP 6595 / CHA0)</name>
    <dbReference type="NCBI Taxonomy" id="1124983"/>
    <lineage>
        <taxon>Bacteria</taxon>
        <taxon>Pseudomonadati</taxon>
        <taxon>Pseudomonadota</taxon>
        <taxon>Gammaproteobacteria</taxon>
        <taxon>Pseudomonadales</taxon>
        <taxon>Pseudomonadaceae</taxon>
        <taxon>Pseudomonas</taxon>
    </lineage>
</organism>
<dbReference type="Pfam" id="PF00126">
    <property type="entry name" value="HTH_1"/>
    <property type="match status" value="1"/>
</dbReference>
<dbReference type="Gene3D" id="1.10.10.10">
    <property type="entry name" value="Winged helix-like DNA-binding domain superfamily/Winged helix DNA-binding domain"/>
    <property type="match status" value="1"/>
</dbReference>
<keyword evidence="2" id="KW-0805">Transcription regulation</keyword>
<evidence type="ECO:0000256" key="2">
    <source>
        <dbReference type="ARBA" id="ARBA00023015"/>
    </source>
</evidence>
<dbReference type="Pfam" id="PF03466">
    <property type="entry name" value="LysR_substrate"/>
    <property type="match status" value="1"/>
</dbReference>
<dbReference type="EMBL" id="CP003190">
    <property type="protein sequence ID" value="AGL84266.1"/>
    <property type="molecule type" value="Genomic_DNA"/>
</dbReference>
<keyword evidence="3" id="KW-0238">DNA-binding</keyword>
<reference evidence="7" key="1">
    <citation type="journal article" date="2014" name="Genome Announc.">
        <title>Full-genome sequence of the plant growth-promoting bacterium Pseudomonas protegens CHA0.</title>
        <authorList>
            <person name="Jousset A."/>
            <person name="Schuldes J."/>
            <person name="Keel C."/>
            <person name="Maurhofer M."/>
            <person name="Daniel R."/>
            <person name="Scheu S."/>
            <person name="Thuermer A."/>
        </authorList>
    </citation>
    <scope>NUCLEOTIDE SEQUENCE [LARGE SCALE GENOMIC DNA]</scope>
    <source>
        <strain evidence="7">DSM 19095 / LMG 27888 / CFBP 6595 / CHA0</strain>
    </source>
</reference>
<name>A0A2C9EKU0_PSEPH</name>
<dbReference type="PANTHER" id="PTHR30537:SF3">
    <property type="entry name" value="TRANSCRIPTIONAL REGULATORY PROTEIN"/>
    <property type="match status" value="1"/>
</dbReference>
<dbReference type="KEGG" id="pprc:PFLCHA0_c24950"/>
<dbReference type="PANTHER" id="PTHR30537">
    <property type="entry name" value="HTH-TYPE TRANSCRIPTIONAL REGULATOR"/>
    <property type="match status" value="1"/>
</dbReference>
<dbReference type="GO" id="GO:0003700">
    <property type="term" value="F:DNA-binding transcription factor activity"/>
    <property type="evidence" value="ECO:0007669"/>
    <property type="project" value="InterPro"/>
</dbReference>
<comment type="similarity">
    <text evidence="1">Belongs to the LysR transcriptional regulatory family.</text>
</comment>
<evidence type="ECO:0000313" key="7">
    <source>
        <dbReference type="Proteomes" id="UP000013940"/>
    </source>
</evidence>
<dbReference type="GO" id="GO:0043565">
    <property type="term" value="F:sequence-specific DNA binding"/>
    <property type="evidence" value="ECO:0007669"/>
    <property type="project" value="TreeGrafter"/>
</dbReference>
<evidence type="ECO:0000259" key="5">
    <source>
        <dbReference type="PROSITE" id="PS50931"/>
    </source>
</evidence>
<dbReference type="InterPro" id="IPR036388">
    <property type="entry name" value="WH-like_DNA-bd_sf"/>
</dbReference>
<evidence type="ECO:0000313" key="6">
    <source>
        <dbReference type="EMBL" id="AGL84266.1"/>
    </source>
</evidence>
<dbReference type="GeneID" id="57475489"/>
<dbReference type="InterPro" id="IPR058163">
    <property type="entry name" value="LysR-type_TF_proteobact-type"/>
</dbReference>
<dbReference type="InterPro" id="IPR005119">
    <property type="entry name" value="LysR_subst-bd"/>
</dbReference>
<feature type="domain" description="HTH lysR-type" evidence="5">
    <location>
        <begin position="1"/>
        <end position="58"/>
    </location>
</feature>
<protein>
    <submittedName>
        <fullName evidence="6">Transcriptional regulator, LysR family</fullName>
    </submittedName>
</protein>